<evidence type="ECO:0000313" key="2">
    <source>
        <dbReference type="EMBL" id="STZ14405.1"/>
    </source>
</evidence>
<reference evidence="2 4" key="2">
    <citation type="submission" date="2018-06" db="EMBL/GenBank/DDBJ databases">
        <authorList>
            <consortium name="Pathogen Informatics"/>
            <person name="Doyle S."/>
        </authorList>
    </citation>
    <scope>NUCLEOTIDE SEQUENCE [LARGE SCALE GENOMIC DNA]</scope>
    <source>
        <strain evidence="2 4">NCTC10293</strain>
    </source>
</reference>
<reference evidence="1 3" key="1">
    <citation type="submission" date="2017-02" db="EMBL/GenBank/DDBJ databases">
        <title>Draft genome sequence of Moraxella caviae CCUG 355 type strain.</title>
        <authorList>
            <person name="Engstrom-Jakobsson H."/>
            <person name="Salva-Serra F."/>
            <person name="Thorell K."/>
            <person name="Gonzales-Siles L."/>
            <person name="Karlsson R."/>
            <person name="Boulund F."/>
            <person name="Engstrand L."/>
            <person name="Moore E."/>
        </authorList>
    </citation>
    <scope>NUCLEOTIDE SEQUENCE [LARGE SCALE GENOMIC DNA]</scope>
    <source>
        <strain evidence="1 3">CCUG 355</strain>
    </source>
</reference>
<dbReference type="Proteomes" id="UP000190435">
    <property type="component" value="Unassembled WGS sequence"/>
</dbReference>
<name>A0A1T0A767_9GAMM</name>
<dbReference type="EMBL" id="MUXU01000021">
    <property type="protein sequence ID" value="OOR91510.1"/>
    <property type="molecule type" value="Genomic_DNA"/>
</dbReference>
<protein>
    <submittedName>
        <fullName evidence="1">Uncharacterized protein</fullName>
    </submittedName>
</protein>
<accession>A0A1T0A767</accession>
<proteinExistence type="predicted"/>
<organism evidence="1 3">
    <name type="scientific">Moraxella caviae</name>
    <dbReference type="NCBI Taxonomy" id="34060"/>
    <lineage>
        <taxon>Bacteria</taxon>
        <taxon>Pseudomonadati</taxon>
        <taxon>Pseudomonadota</taxon>
        <taxon>Gammaproteobacteria</taxon>
        <taxon>Moraxellales</taxon>
        <taxon>Moraxellaceae</taxon>
        <taxon>Moraxella</taxon>
    </lineage>
</organism>
<evidence type="ECO:0000313" key="3">
    <source>
        <dbReference type="Proteomes" id="UP000190435"/>
    </source>
</evidence>
<dbReference type="AlphaFoldDB" id="A0A1T0A767"/>
<evidence type="ECO:0000313" key="1">
    <source>
        <dbReference type="EMBL" id="OOR91510.1"/>
    </source>
</evidence>
<evidence type="ECO:0000313" key="4">
    <source>
        <dbReference type="Proteomes" id="UP000255279"/>
    </source>
</evidence>
<dbReference type="Proteomes" id="UP000255279">
    <property type="component" value="Unassembled WGS sequence"/>
</dbReference>
<gene>
    <name evidence="1" type="ORF">B0181_02830</name>
    <name evidence="2" type="ORF">NCTC10293_01999</name>
</gene>
<sequence length="124" mass="14190">MQTITLSIHENHLAKLINFLVSLPKNDVKVLENSLNVMPSFARWTNGENSDELSQSTQDSPSDLLLQKDIDVYNSLDYLSVSEDRTDEDWLNAIMKMSDKASKSIAADLPLDERGWTRDELYER</sequence>
<dbReference type="RefSeq" id="WP_078275973.1">
    <property type="nucleotide sequence ID" value="NZ_CAACXO010000006.1"/>
</dbReference>
<dbReference type="STRING" id="34060.B0181_02830"/>
<keyword evidence="3" id="KW-1185">Reference proteome</keyword>
<dbReference type="EMBL" id="UGQE01000004">
    <property type="protein sequence ID" value="STZ14405.1"/>
    <property type="molecule type" value="Genomic_DNA"/>
</dbReference>